<sequence length="103" mass="11585">MRIRLVERRYSSSRRTRYDSIYTISTNQQAVIGLRVAVCSCKYASTHARTLARQPQIRRHRSSGTELIVLDSGGVSEAAVSPIPLQHELNAWVKRAHPAPSSR</sequence>
<reference evidence="1" key="1">
    <citation type="submission" date="2019-11" db="UniProtKB">
        <authorList>
            <consortium name="WormBaseParasite"/>
        </authorList>
    </citation>
    <scope>IDENTIFICATION</scope>
</reference>
<proteinExistence type="predicted"/>
<protein>
    <submittedName>
        <fullName evidence="1">Transposase</fullName>
    </submittedName>
</protein>
<evidence type="ECO:0000313" key="1">
    <source>
        <dbReference type="WBParaSite" id="MCU_009594-RA"/>
    </source>
</evidence>
<dbReference type="AlphaFoldDB" id="A0A5K3FMX8"/>
<name>A0A5K3FMX8_MESCO</name>
<dbReference type="WBParaSite" id="MCU_009594-RA">
    <property type="protein sequence ID" value="MCU_009594-RA"/>
    <property type="gene ID" value="MCU_009594"/>
</dbReference>
<organism evidence="1">
    <name type="scientific">Mesocestoides corti</name>
    <name type="common">Flatworm</name>
    <dbReference type="NCBI Taxonomy" id="53468"/>
    <lineage>
        <taxon>Eukaryota</taxon>
        <taxon>Metazoa</taxon>
        <taxon>Spiralia</taxon>
        <taxon>Lophotrochozoa</taxon>
        <taxon>Platyhelminthes</taxon>
        <taxon>Cestoda</taxon>
        <taxon>Eucestoda</taxon>
        <taxon>Cyclophyllidea</taxon>
        <taxon>Mesocestoididae</taxon>
        <taxon>Mesocestoides</taxon>
    </lineage>
</organism>
<accession>A0A5K3FMX8</accession>